<evidence type="ECO:0000256" key="6">
    <source>
        <dbReference type="ARBA" id="ARBA00022723"/>
    </source>
</evidence>
<dbReference type="GO" id="GO:0070006">
    <property type="term" value="F:metalloaminopeptidase activity"/>
    <property type="evidence" value="ECO:0007669"/>
    <property type="project" value="TreeGrafter"/>
</dbReference>
<dbReference type="GO" id="GO:0008270">
    <property type="term" value="F:zinc ion binding"/>
    <property type="evidence" value="ECO:0007669"/>
    <property type="project" value="InterPro"/>
</dbReference>
<evidence type="ECO:0000256" key="14">
    <source>
        <dbReference type="SAM" id="MobiDB-lite"/>
    </source>
</evidence>
<feature type="region of interest" description="Disordered" evidence="14">
    <location>
        <begin position="116"/>
        <end position="464"/>
    </location>
</feature>
<keyword evidence="5" id="KW-0645">Protease</keyword>
<dbReference type="SUPFAM" id="SSF55486">
    <property type="entry name" value="Metalloproteases ('zincins'), catalytic domain"/>
    <property type="match status" value="1"/>
</dbReference>
<dbReference type="Gene3D" id="1.10.390.10">
    <property type="entry name" value="Neutral Protease Domain 2"/>
    <property type="match status" value="1"/>
</dbReference>
<proteinExistence type="inferred from homology"/>
<dbReference type="GO" id="GO:0043171">
    <property type="term" value="P:peptide catabolic process"/>
    <property type="evidence" value="ECO:0007669"/>
    <property type="project" value="TreeGrafter"/>
</dbReference>
<feature type="compositionally biased region" description="Polar residues" evidence="14">
    <location>
        <begin position="432"/>
        <end position="444"/>
    </location>
</feature>
<gene>
    <name evidence="20" type="primary">LOC113205348</name>
</gene>
<evidence type="ECO:0000256" key="8">
    <source>
        <dbReference type="ARBA" id="ARBA00022833"/>
    </source>
</evidence>
<sequence length="1499" mass="168342">MAAHSRPSSPRWWRLGAILAVCAAVLADAGKPPHSKDKGATKLAAAQSFRLPGDVIPSNYTLRIVTHFQDDNFRFYGQAFIDIDVVRDTSVVRMHAKQLQVDQRAVTVTLLDADEDSNSIPEQQEEEEEGPQEQSGAQAEDQDQKIKPTELPEQRPEEEKPAEEKQEEKKPEQQKLEEQKPEEQKTEKPEEQKTEEQIKPEEQKLEEQKTEEQKPDKIEEQKLEEQKLEEQKQEEQKPLEEKPVEQKLEALKPEEQKPAPPQKPEEEKREELKPVEDKPDEPKIEKQKQEEQKLEEPKQDELKPEEQKLEEHKSDKQKVEGQIEAEQKPEEQKPEVTKPEEQKPDVQKPLEQIPEGQKLEETKQETKPEMQLEEQKQDVNPGVQSDGEKVDLKPGEQDPTLPQEATKDKITGAEEPKLGGPIVNKEKDEELVQTQPITTESTQDQVRRRRRRQGHYQHRPRDAEFQGLRLSNVSMDSKLQQLVITLSEPLRAGRRYRIAVRYWGTLNTEDRGYFRGAYLVEGRARYVSSTVFEPAEARRAFPCFDEPHMKANFSLVLGRHKNYTSSANMPLDRTESMEEKPDWYWDYYPTTPKMSTYLVAFMVHALEGTSLNPGAPGIQFRAWTVPGRSHQANFSLSVAPKIMSTLGAQLGAPGVLPKHDMVAVPGFKSEALENWGLVSFEEHHLLLPANAGQLNKQSVSTVVAHELAHIWFGNLITPAWWSDIWLSEGFATFYSAEALQAVFPAWRFHETAAGNAYLLVTHTDAMPSTTPVIHAADNPNKLESVFGAISYYKGYWLLRMLESSLGADVFDNGVRRYVRRHLHSSVRTKDLWVALQEAVDERQDLDLEAAASASASTGEAVVVGDDSDEEDVARVVVPDTKPTSATNATRAVVVPARSKRDASLVMKAPITQLVIGAIDQADKGSGEASELTDASASTEALEQVKLASPTKNRVTPANVKKSPELSEEVLSPPRRGPGATGFHGKVGWLPHPVDQIMKNWVTQPGHPIVSVYRNLETGVVTLNQRRYLSPAPAGGFPCNASTAWWIPVRWATIPRGSGATGTADVSKLVFWMPPTCSNVTLPVKVPREELLILNAGLSGLYRVRYESSALQQLARLSRAGWRQVAPLTRLQLVADALDLARAGRAPYQHVLRMVDHLGRDNNPMVWRAALPHLMMLHRQLRARRDGVVLRSWLQDLVSPHANGVGFTTRPQDTPLQASLRYKVTTLACLADHSTCQRKAKKSLKQFMAGDTDAIPVGRLTSTQLCAAVRWGSPAEWRFLRAQLSAPASVLPRKAVASALGCSRDQETLRSLLADTVDANSTLRRSDVSAVLSAVAANEVGSDIVLRFFEEKAPQVYKRLGGHPRVEKSFREIAESLNTKRQLDRLDAVLRQFQSQTPTRSPPSWGRDMVRENIRWAERSRGEISRWLRARADSDDELELRRTQSKTKTKTKATPASTTPNANSKAPRRLEEDEDVDTENTSSHGIFNHLLNTIFLNSQI</sequence>
<evidence type="ECO:0000256" key="1">
    <source>
        <dbReference type="ARBA" id="ARBA00004609"/>
    </source>
</evidence>
<keyword evidence="8 12" id="KW-0862">Zinc</keyword>
<dbReference type="InterPro" id="IPR027268">
    <property type="entry name" value="Peptidase_M4/M1_CTD_sf"/>
</dbReference>
<dbReference type="Gene3D" id="1.25.50.20">
    <property type="match status" value="1"/>
</dbReference>
<evidence type="ECO:0000259" key="16">
    <source>
        <dbReference type="Pfam" id="PF01433"/>
    </source>
</evidence>
<keyword evidence="15" id="KW-0732">Signal</keyword>
<dbReference type="GO" id="GO:0005615">
    <property type="term" value="C:extracellular space"/>
    <property type="evidence" value="ECO:0007669"/>
    <property type="project" value="TreeGrafter"/>
</dbReference>
<feature type="active site" description="Proton acceptor" evidence="11">
    <location>
        <position position="706"/>
    </location>
</feature>
<keyword evidence="3" id="KW-0031">Aminopeptidase</keyword>
<feature type="compositionally biased region" description="Acidic residues" evidence="14">
    <location>
        <begin position="116"/>
        <end position="131"/>
    </location>
</feature>
<dbReference type="RefSeq" id="XP_026276719.1">
    <property type="nucleotide sequence ID" value="XM_026420934.2"/>
</dbReference>
<feature type="binding site" evidence="12">
    <location>
        <position position="705"/>
    </location>
    <ligand>
        <name>Zn(2+)</name>
        <dbReference type="ChEBI" id="CHEBI:29105"/>
        <note>catalytic</note>
    </ligand>
</feature>
<organism evidence="19 20">
    <name type="scientific">Frankliniella occidentalis</name>
    <name type="common">Western flower thrips</name>
    <name type="synonym">Euthrips occidentalis</name>
    <dbReference type="NCBI Taxonomy" id="133901"/>
    <lineage>
        <taxon>Eukaryota</taxon>
        <taxon>Metazoa</taxon>
        <taxon>Ecdysozoa</taxon>
        <taxon>Arthropoda</taxon>
        <taxon>Hexapoda</taxon>
        <taxon>Insecta</taxon>
        <taxon>Pterygota</taxon>
        <taxon>Neoptera</taxon>
        <taxon>Paraneoptera</taxon>
        <taxon>Thysanoptera</taxon>
        <taxon>Terebrantia</taxon>
        <taxon>Thripoidea</taxon>
        <taxon>Thripidae</taxon>
        <taxon>Frankliniella</taxon>
    </lineage>
</organism>
<dbReference type="KEGG" id="foc:113205348"/>
<dbReference type="GO" id="GO:0005886">
    <property type="term" value="C:plasma membrane"/>
    <property type="evidence" value="ECO:0007669"/>
    <property type="project" value="UniProtKB-SubCell"/>
</dbReference>
<dbReference type="InterPro" id="IPR014782">
    <property type="entry name" value="Peptidase_M1_dom"/>
</dbReference>
<dbReference type="GO" id="GO:0098552">
    <property type="term" value="C:side of membrane"/>
    <property type="evidence" value="ECO:0007669"/>
    <property type="project" value="UniProtKB-KW"/>
</dbReference>
<evidence type="ECO:0000256" key="12">
    <source>
        <dbReference type="PIRSR" id="PIRSR634016-3"/>
    </source>
</evidence>
<dbReference type="PRINTS" id="PR00756">
    <property type="entry name" value="ALADIPTASE"/>
</dbReference>
<keyword evidence="9" id="KW-0482">Metalloprotease</keyword>
<keyword evidence="4" id="KW-0325">Glycoprotein</keyword>
<feature type="region of interest" description="Disordered" evidence="14">
    <location>
        <begin position="1434"/>
        <end position="1482"/>
    </location>
</feature>
<dbReference type="Pfam" id="PF11838">
    <property type="entry name" value="ERAP1_C"/>
    <property type="match status" value="1"/>
</dbReference>
<dbReference type="FunFam" id="1.10.390.10:FF:000013">
    <property type="entry name" value="Aminopeptidase N"/>
    <property type="match status" value="1"/>
</dbReference>
<feature type="compositionally biased region" description="Basic and acidic residues" evidence="14">
    <location>
        <begin position="405"/>
        <end position="417"/>
    </location>
</feature>
<dbReference type="GO" id="GO:0005737">
    <property type="term" value="C:cytoplasm"/>
    <property type="evidence" value="ECO:0007669"/>
    <property type="project" value="TreeGrafter"/>
</dbReference>
<evidence type="ECO:0000259" key="18">
    <source>
        <dbReference type="Pfam" id="PF17900"/>
    </source>
</evidence>
<keyword evidence="7" id="KW-0378">Hydrolase</keyword>
<feature type="binding site" evidence="12">
    <location>
        <position position="728"/>
    </location>
    <ligand>
        <name>Zn(2+)</name>
        <dbReference type="ChEBI" id="CHEBI:29105"/>
        <note>catalytic</note>
    </ligand>
</feature>
<dbReference type="InterPro" id="IPR045357">
    <property type="entry name" value="Aminopeptidase_N-like_N"/>
</dbReference>
<feature type="compositionally biased region" description="Basic and acidic residues" evidence="14">
    <location>
        <begin position="142"/>
        <end position="348"/>
    </location>
</feature>
<dbReference type="PANTHER" id="PTHR11533:SF294">
    <property type="entry name" value="THYROTROPIN-RELEASING HORMONE-DEGRADING ECTOENZYME"/>
    <property type="match status" value="1"/>
</dbReference>
<dbReference type="OrthoDB" id="510539at2759"/>
<dbReference type="Gene3D" id="2.60.40.1730">
    <property type="entry name" value="tricorn interacting facor f3 domain"/>
    <property type="match status" value="2"/>
</dbReference>
<feature type="compositionally biased region" description="Basic and acidic residues" evidence="14">
    <location>
        <begin position="386"/>
        <end position="396"/>
    </location>
</feature>
<evidence type="ECO:0000256" key="5">
    <source>
        <dbReference type="ARBA" id="ARBA00022670"/>
    </source>
</evidence>
<dbReference type="InterPro" id="IPR050344">
    <property type="entry name" value="Peptidase_M1_aminopeptidases"/>
</dbReference>
<dbReference type="InterPro" id="IPR042097">
    <property type="entry name" value="Aminopeptidase_N-like_N_sf"/>
</dbReference>
<dbReference type="Pfam" id="PF17900">
    <property type="entry name" value="Peptidase_M1_N"/>
    <property type="match status" value="1"/>
</dbReference>
<protein>
    <submittedName>
        <fullName evidence="20">Uncharacterized protein LOC113205348</fullName>
    </submittedName>
</protein>
<dbReference type="Pfam" id="PF01433">
    <property type="entry name" value="Peptidase_M1"/>
    <property type="match status" value="1"/>
</dbReference>
<evidence type="ECO:0000256" key="11">
    <source>
        <dbReference type="PIRSR" id="PIRSR634016-1"/>
    </source>
</evidence>
<feature type="region of interest" description="Disordered" evidence="14">
    <location>
        <begin position="926"/>
        <end position="982"/>
    </location>
</feature>
<dbReference type="PANTHER" id="PTHR11533">
    <property type="entry name" value="PROTEASE M1 ZINC METALLOPROTEASE"/>
    <property type="match status" value="1"/>
</dbReference>
<evidence type="ECO:0000256" key="9">
    <source>
        <dbReference type="ARBA" id="ARBA00023049"/>
    </source>
</evidence>
<keyword evidence="4" id="KW-0336">GPI-anchor</keyword>
<feature type="domain" description="ERAP1-like C-terminal" evidence="17">
    <location>
        <begin position="1091"/>
        <end position="1390"/>
    </location>
</feature>
<dbReference type="Proteomes" id="UP000504606">
    <property type="component" value="Unplaced"/>
</dbReference>
<feature type="signal peptide" evidence="15">
    <location>
        <begin position="1"/>
        <end position="29"/>
    </location>
</feature>
<comment type="cofactor">
    <cofactor evidence="12">
        <name>Zn(2+)</name>
        <dbReference type="ChEBI" id="CHEBI:29105"/>
    </cofactor>
    <text evidence="12">Binds 1 zinc ion per subunit.</text>
</comment>
<accession>A0A6J1S688</accession>
<keyword evidence="10" id="KW-0449">Lipoprotein</keyword>
<dbReference type="GeneID" id="113205348"/>
<dbReference type="GO" id="GO:0006508">
    <property type="term" value="P:proteolysis"/>
    <property type="evidence" value="ECO:0007669"/>
    <property type="project" value="UniProtKB-KW"/>
</dbReference>
<evidence type="ECO:0000256" key="13">
    <source>
        <dbReference type="PIRSR" id="PIRSR634016-4"/>
    </source>
</evidence>
<keyword evidence="4" id="KW-0472">Membrane</keyword>
<dbReference type="InterPro" id="IPR024571">
    <property type="entry name" value="ERAP1-like_C_dom"/>
</dbReference>
<keyword evidence="6 12" id="KW-0479">Metal-binding</keyword>
<dbReference type="CDD" id="cd09601">
    <property type="entry name" value="M1_APN-Q_like"/>
    <property type="match status" value="1"/>
</dbReference>
<evidence type="ECO:0000256" key="4">
    <source>
        <dbReference type="ARBA" id="ARBA00022622"/>
    </source>
</evidence>
<comment type="similarity">
    <text evidence="2">Belongs to the peptidase M1 family.</text>
</comment>
<feature type="compositionally biased region" description="Basic and acidic residues" evidence="14">
    <location>
        <begin position="357"/>
        <end position="377"/>
    </location>
</feature>
<feature type="domain" description="Peptidase M1 membrane alanine aminopeptidase" evidence="16">
    <location>
        <begin position="634"/>
        <end position="840"/>
    </location>
</feature>
<feature type="compositionally biased region" description="Low complexity" evidence="14">
    <location>
        <begin position="1451"/>
        <end position="1463"/>
    </location>
</feature>
<evidence type="ECO:0000256" key="3">
    <source>
        <dbReference type="ARBA" id="ARBA00022438"/>
    </source>
</evidence>
<evidence type="ECO:0000256" key="15">
    <source>
        <dbReference type="SAM" id="SignalP"/>
    </source>
</evidence>
<feature type="domain" description="Aminopeptidase N-like N-terminal" evidence="18">
    <location>
        <begin position="470"/>
        <end position="598"/>
    </location>
</feature>
<keyword evidence="19" id="KW-1185">Reference proteome</keyword>
<feature type="compositionally biased region" description="Basic residues" evidence="14">
    <location>
        <begin position="447"/>
        <end position="458"/>
    </location>
</feature>
<evidence type="ECO:0000259" key="17">
    <source>
        <dbReference type="Pfam" id="PF11838"/>
    </source>
</evidence>
<name>A0A6J1S688_FRAOC</name>
<dbReference type="InterPro" id="IPR001930">
    <property type="entry name" value="Peptidase_M1"/>
</dbReference>
<reference evidence="20" key="1">
    <citation type="submission" date="2025-08" db="UniProtKB">
        <authorList>
            <consortium name="RefSeq"/>
        </authorList>
    </citation>
    <scope>IDENTIFICATION</scope>
    <source>
        <tissue evidence="20">Whole organism</tissue>
    </source>
</reference>
<dbReference type="InterPro" id="IPR034016">
    <property type="entry name" value="M1_APN-typ"/>
</dbReference>
<feature type="chain" id="PRO_5027115314" evidence="15">
    <location>
        <begin position="30"/>
        <end position="1499"/>
    </location>
</feature>
<comment type="subcellular location">
    <subcellularLocation>
        <location evidence="1">Cell membrane</location>
        <topology evidence="1">Lipid-anchor</topology>
        <topology evidence="1">GPI-anchor</topology>
    </subcellularLocation>
</comment>
<evidence type="ECO:0000256" key="2">
    <source>
        <dbReference type="ARBA" id="ARBA00010136"/>
    </source>
</evidence>
<feature type="site" description="Transition state stabilizer" evidence="13">
    <location>
        <position position="791"/>
    </location>
</feature>
<evidence type="ECO:0000256" key="7">
    <source>
        <dbReference type="ARBA" id="ARBA00022801"/>
    </source>
</evidence>
<evidence type="ECO:0000313" key="20">
    <source>
        <dbReference type="RefSeq" id="XP_026276719.1"/>
    </source>
</evidence>
<dbReference type="Gene3D" id="2.60.40.1910">
    <property type="match status" value="1"/>
</dbReference>
<evidence type="ECO:0000313" key="19">
    <source>
        <dbReference type="Proteomes" id="UP000504606"/>
    </source>
</evidence>
<dbReference type="SUPFAM" id="SSF63737">
    <property type="entry name" value="Leukotriene A4 hydrolase N-terminal domain"/>
    <property type="match status" value="2"/>
</dbReference>
<dbReference type="GO" id="GO:0042277">
    <property type="term" value="F:peptide binding"/>
    <property type="evidence" value="ECO:0007669"/>
    <property type="project" value="TreeGrafter"/>
</dbReference>
<evidence type="ECO:0000256" key="10">
    <source>
        <dbReference type="ARBA" id="ARBA00023288"/>
    </source>
</evidence>
<feature type="binding site" evidence="12">
    <location>
        <position position="709"/>
    </location>
    <ligand>
        <name>Zn(2+)</name>
        <dbReference type="ChEBI" id="CHEBI:29105"/>
        <note>catalytic</note>
    </ligand>
</feature>